<gene>
    <name evidence="1" type="ORF">EZS28_024823</name>
</gene>
<dbReference type="EMBL" id="SNRW01008356">
    <property type="protein sequence ID" value="KAA6379649.1"/>
    <property type="molecule type" value="Genomic_DNA"/>
</dbReference>
<evidence type="ECO:0000313" key="1">
    <source>
        <dbReference type="EMBL" id="KAA6379649.1"/>
    </source>
</evidence>
<organism evidence="1 2">
    <name type="scientific">Streblomastix strix</name>
    <dbReference type="NCBI Taxonomy" id="222440"/>
    <lineage>
        <taxon>Eukaryota</taxon>
        <taxon>Metamonada</taxon>
        <taxon>Preaxostyla</taxon>
        <taxon>Oxymonadida</taxon>
        <taxon>Streblomastigidae</taxon>
        <taxon>Streblomastix</taxon>
    </lineage>
</organism>
<reference evidence="1 2" key="1">
    <citation type="submission" date="2019-03" db="EMBL/GenBank/DDBJ databases">
        <title>Single cell metagenomics reveals metabolic interactions within the superorganism composed of flagellate Streblomastix strix and complex community of Bacteroidetes bacteria on its surface.</title>
        <authorList>
            <person name="Treitli S.C."/>
            <person name="Kolisko M."/>
            <person name="Husnik F."/>
            <person name="Keeling P."/>
            <person name="Hampl V."/>
        </authorList>
    </citation>
    <scope>NUCLEOTIDE SEQUENCE [LARGE SCALE GENOMIC DNA]</scope>
    <source>
        <strain evidence="1">ST1C</strain>
    </source>
</reference>
<accession>A0A5J4VAQ7</accession>
<proteinExistence type="predicted"/>
<sequence length="245" mass="27564">MSLSSFNEDNYAYKSFNAIVSFASVVSIPASSLQSQDETQLAQLGTISSSRDKHQQSNSEYNQLIWYKTLIELCNLGCDAKTILSSLHSECISPLICAFLHLLLLRQEQKEYETIPQQISVILGQLGINHTNIVSIGQIQPNSNSCVNLPFKQLALSTLRFIGGCPDILMKDAAESLVNLIRFQIPQIYRANDFGQQAIIEAISLSPNESIRVLVENPTFLTLFEEKNILRLVRLLIDFAKQWRK</sequence>
<evidence type="ECO:0000313" key="2">
    <source>
        <dbReference type="Proteomes" id="UP000324800"/>
    </source>
</evidence>
<dbReference type="AlphaFoldDB" id="A0A5J4VAQ7"/>
<comment type="caution">
    <text evidence="1">The sequence shown here is derived from an EMBL/GenBank/DDBJ whole genome shotgun (WGS) entry which is preliminary data.</text>
</comment>
<name>A0A5J4VAQ7_9EUKA</name>
<protein>
    <submittedName>
        <fullName evidence="1">Uncharacterized protein</fullName>
    </submittedName>
</protein>
<dbReference type="Proteomes" id="UP000324800">
    <property type="component" value="Unassembled WGS sequence"/>
</dbReference>